<evidence type="ECO:0000313" key="1">
    <source>
        <dbReference type="EMBL" id="TMX77174.1"/>
    </source>
</evidence>
<evidence type="ECO:0000313" key="2">
    <source>
        <dbReference type="Proteomes" id="UP000718715"/>
    </source>
</evidence>
<gene>
    <name evidence="1" type="ORF">DA092_05295</name>
</gene>
<name>A0ACD3T4G0_PHODM</name>
<sequence length="911" mass="104286">MNNKSTVIKFAQELLEREKDNNCNFEVTPKTIEEKVNQVLAIFSLEISDDELVSITTELTRRLSYWVDKDSFIQDGNDHIEWLTIERKQNRRYWQRYREYLEPKLPWSAIDALDESTDNILSMLEDPTREGSWDRRGMVVGHVQSGKTGNYTSLINKAADAGYKIIIVLAGLHNNLRAQTQMRLDEGFLGFETNPDRSAQHRVIGVGKIDKDPSIRPNYATNRQEKGDFNKSQSEMGITPEQRPWLFVVKKNKSVLEGLLEWIQVNVAHNNTYDRQNKSLKKVQQLPLLLIDDEADNASIDTNELQNGPVNDEHSPTAINSCIRQILNSFSKKAYVAYTATPFANIFIHDKAETKLEGRDLFPESFIVNLSAPSNYVGPSKMFSEDSKFDAIRIISDHEEWMPTSPKSSHVPIHPSDEGFPNSLKEAIHSYLLATTIRYLRGHKDEHSSMLVHVARFTYIQNIVHSSIDSYIRKINQLLSWQTGGHKKILTELHSLWTRDFCNTNDFHSLEWKEIETTLITLISEIKVKQINGTAKDVLDYSDSSLPQRVIAIGGDKLARGLTLEGLCTSYFLRCSRMYDTLMQMGRWFGYREGYADLCRLYTTADLAEWFEHISKAATELREEFELMATSGQKPIHYGLKVRSHPTLLVTSRLKMRNSEQLRLSFSGTISETVTFHSTREHIEKNFLAFKNLTSSLGPSSPVVVFNGEKFQESKNRVMWRDIPAKKVIDFLEAYVTHEESVKVNSALMSNFIREMVNTHDELKLWDVAVIGGKSEEKLDFDDDIRLVERTLKSYENRVSIGRLLSNRDEFIGLSETDYQAAMEHTLAHWEKTKSEHNRKQPTEPAGIQVRKVKGATKQAKGLLLLYPLYPDPDHLPSIDQAIIGIGVSFPSSSSNTQGTEYYVNNVFQDY</sequence>
<comment type="caution">
    <text evidence="1">The sequence shown here is derived from an EMBL/GenBank/DDBJ whole genome shotgun (WGS) entry which is preliminary data.</text>
</comment>
<organism evidence="1 2">
    <name type="scientific">Photobacterium damselae</name>
    <dbReference type="NCBI Taxonomy" id="38293"/>
    <lineage>
        <taxon>Bacteria</taxon>
        <taxon>Pseudomonadati</taxon>
        <taxon>Pseudomonadota</taxon>
        <taxon>Gammaproteobacteria</taxon>
        <taxon>Vibrionales</taxon>
        <taxon>Vibrionaceae</taxon>
        <taxon>Photobacterium</taxon>
    </lineage>
</organism>
<accession>A0ACD3T4G0</accession>
<protein>
    <submittedName>
        <fullName evidence="1">Endonuclease</fullName>
    </submittedName>
</protein>
<keyword evidence="1" id="KW-0255">Endonuclease</keyword>
<proteinExistence type="predicted"/>
<keyword evidence="1" id="KW-0378">Hydrolase</keyword>
<reference evidence="1" key="1">
    <citation type="submission" date="2018-03" db="EMBL/GenBank/DDBJ databases">
        <title>Genomic characterization of a polymicrobial infection associated with a disease outbreak in Pacific white shrimp (Litopenaeus vannamei).</title>
        <authorList>
            <person name="Turner J.W."/>
            <person name="Bachand P.T."/>
            <person name="Tallman J."/>
            <person name="Elledge N.C."/>
            <person name="Pinnell L.J."/>
            <person name="Laughlin R.C."/>
            <person name="Zimba P.V."/>
        </authorList>
    </citation>
    <scope>NUCLEOTIDE SEQUENCE</scope>
    <source>
        <strain evidence="1">Hep-2b-22</strain>
    </source>
</reference>
<keyword evidence="2" id="KW-1185">Reference proteome</keyword>
<keyword evidence="1" id="KW-0540">Nuclease</keyword>
<dbReference type="EMBL" id="PZOJ01000012">
    <property type="protein sequence ID" value="TMX77174.1"/>
    <property type="molecule type" value="Genomic_DNA"/>
</dbReference>
<dbReference type="Proteomes" id="UP000718715">
    <property type="component" value="Unassembled WGS sequence"/>
</dbReference>